<dbReference type="GO" id="GO:0016491">
    <property type="term" value="F:oxidoreductase activity"/>
    <property type="evidence" value="ECO:0007669"/>
    <property type="project" value="InterPro"/>
</dbReference>
<protein>
    <recommendedName>
        <fullName evidence="1">Berberine/berberine-like domain-containing protein</fullName>
    </recommendedName>
</protein>
<dbReference type="InterPro" id="IPR012951">
    <property type="entry name" value="BBE"/>
</dbReference>
<dbReference type="GO" id="GO:0050660">
    <property type="term" value="F:flavin adenine dinucleotide binding"/>
    <property type="evidence" value="ECO:0007669"/>
    <property type="project" value="InterPro"/>
</dbReference>
<evidence type="ECO:0000259" key="1">
    <source>
        <dbReference type="Pfam" id="PF08031"/>
    </source>
</evidence>
<comment type="caution">
    <text evidence="2">The sequence shown here is derived from an EMBL/GenBank/DDBJ whole genome shotgun (WGS) entry which is preliminary data.</text>
</comment>
<reference evidence="2 3" key="1">
    <citation type="submission" date="2016-07" db="EMBL/GenBank/DDBJ databases">
        <title>Pervasive Adenine N6-methylation of Active Genes in Fungi.</title>
        <authorList>
            <consortium name="DOE Joint Genome Institute"/>
            <person name="Mondo S.J."/>
            <person name="Dannebaum R.O."/>
            <person name="Kuo R.C."/>
            <person name="Labutti K."/>
            <person name="Haridas S."/>
            <person name="Kuo A."/>
            <person name="Salamov A."/>
            <person name="Ahrendt S.R."/>
            <person name="Lipzen A."/>
            <person name="Sullivan W."/>
            <person name="Andreopoulos W.B."/>
            <person name="Clum A."/>
            <person name="Lindquist E."/>
            <person name="Daum C."/>
            <person name="Ramamoorthy G.K."/>
            <person name="Gryganskyi A."/>
            <person name="Culley D."/>
            <person name="Magnuson J.K."/>
            <person name="James T.Y."/>
            <person name="O'Malley M.A."/>
            <person name="Stajich J.E."/>
            <person name="Spatafora J.W."/>
            <person name="Visel A."/>
            <person name="Grigoriev I.V."/>
        </authorList>
    </citation>
    <scope>NUCLEOTIDE SEQUENCE [LARGE SCALE GENOMIC DNA]</scope>
    <source>
        <strain evidence="2 3">CBS 115471</strain>
    </source>
</reference>
<keyword evidence="3" id="KW-1185">Reference proteome</keyword>
<dbReference type="AlphaFoldDB" id="A0A1Y1ZHE2"/>
<dbReference type="OrthoDB" id="9996127at2759"/>
<organism evidence="2 3">
    <name type="scientific">Clohesyomyces aquaticus</name>
    <dbReference type="NCBI Taxonomy" id="1231657"/>
    <lineage>
        <taxon>Eukaryota</taxon>
        <taxon>Fungi</taxon>
        <taxon>Dikarya</taxon>
        <taxon>Ascomycota</taxon>
        <taxon>Pezizomycotina</taxon>
        <taxon>Dothideomycetes</taxon>
        <taxon>Pleosporomycetidae</taxon>
        <taxon>Pleosporales</taxon>
        <taxon>Lindgomycetaceae</taxon>
        <taxon>Clohesyomyces</taxon>
    </lineage>
</organism>
<sequence length="60" mass="6987">MEVEGGYSYVNYACVGESMQELYGHEAWRREKLGKLKREYDPENCFGIYAPIGYGKKEQD</sequence>
<dbReference type="EMBL" id="MCFA01000083">
    <property type="protein sequence ID" value="ORY09671.1"/>
    <property type="molecule type" value="Genomic_DNA"/>
</dbReference>
<gene>
    <name evidence="2" type="ORF">BCR34DRAFT_568014</name>
</gene>
<dbReference type="STRING" id="1231657.A0A1Y1ZHE2"/>
<dbReference type="Proteomes" id="UP000193144">
    <property type="component" value="Unassembled WGS sequence"/>
</dbReference>
<name>A0A1Y1ZHE2_9PLEO</name>
<accession>A0A1Y1ZHE2</accession>
<dbReference type="Pfam" id="PF08031">
    <property type="entry name" value="BBE"/>
    <property type="match status" value="1"/>
</dbReference>
<feature type="domain" description="Berberine/berberine-like" evidence="1">
    <location>
        <begin position="8"/>
        <end position="48"/>
    </location>
</feature>
<evidence type="ECO:0000313" key="3">
    <source>
        <dbReference type="Proteomes" id="UP000193144"/>
    </source>
</evidence>
<proteinExistence type="predicted"/>
<evidence type="ECO:0000313" key="2">
    <source>
        <dbReference type="EMBL" id="ORY09671.1"/>
    </source>
</evidence>